<comment type="subunit">
    <text evidence="10">Monomer.</text>
</comment>
<feature type="repeat" description="Solcar" evidence="8">
    <location>
        <begin position="221"/>
        <end position="309"/>
    </location>
</feature>
<comment type="subcellular location">
    <subcellularLocation>
        <location evidence="1 10">Membrane</location>
        <topology evidence="1 10">Multi-pass membrane protein</topology>
    </subcellularLocation>
</comment>
<dbReference type="PRINTS" id="PR00926">
    <property type="entry name" value="MITOCARRIER"/>
</dbReference>
<keyword evidence="7 8" id="KW-0472">Membrane</keyword>
<dbReference type="InterPro" id="IPR002113">
    <property type="entry name" value="ADT_euk_type"/>
</dbReference>
<evidence type="ECO:0000256" key="7">
    <source>
        <dbReference type="ARBA" id="ARBA00023136"/>
    </source>
</evidence>
<comment type="caution">
    <text evidence="10">Lacks conserved residue(s) required for the propagation of feature annotation.</text>
</comment>
<keyword evidence="4 8" id="KW-0812">Transmembrane</keyword>
<feature type="transmembrane region" description="Helical" evidence="10">
    <location>
        <begin position="123"/>
        <end position="145"/>
    </location>
</feature>
<feature type="transmembrane region" description="Helical" evidence="10">
    <location>
        <begin position="224"/>
        <end position="244"/>
    </location>
</feature>
<evidence type="ECO:0000256" key="9">
    <source>
        <dbReference type="RuleBase" id="RU000488"/>
    </source>
</evidence>
<dbReference type="Pfam" id="PF00153">
    <property type="entry name" value="Mito_carr"/>
    <property type="match status" value="3"/>
</dbReference>
<dbReference type="Proteomes" id="UP000887574">
    <property type="component" value="Unplaced"/>
</dbReference>
<organism evidence="11 12">
    <name type="scientific">Ditylenchus dipsaci</name>
    <dbReference type="NCBI Taxonomy" id="166011"/>
    <lineage>
        <taxon>Eukaryota</taxon>
        <taxon>Metazoa</taxon>
        <taxon>Ecdysozoa</taxon>
        <taxon>Nematoda</taxon>
        <taxon>Chromadorea</taxon>
        <taxon>Rhabditida</taxon>
        <taxon>Tylenchina</taxon>
        <taxon>Tylenchomorpha</taxon>
        <taxon>Sphaerularioidea</taxon>
        <taxon>Anguinidae</taxon>
        <taxon>Anguininae</taxon>
        <taxon>Ditylenchus</taxon>
    </lineage>
</organism>
<evidence type="ECO:0000256" key="10">
    <source>
        <dbReference type="RuleBase" id="RU368008"/>
    </source>
</evidence>
<dbReference type="PANTHER" id="PTHR45635:SF16">
    <property type="entry name" value="ADP_ATP TRANSLOCASE"/>
    <property type="match status" value="1"/>
</dbReference>
<dbReference type="PANTHER" id="PTHR45635">
    <property type="entry name" value="ADP,ATP CARRIER PROTEIN 1-RELATED-RELATED"/>
    <property type="match status" value="1"/>
</dbReference>
<feature type="repeat" description="Solcar" evidence="8">
    <location>
        <begin position="122"/>
        <end position="211"/>
    </location>
</feature>
<dbReference type="GO" id="GO:0140021">
    <property type="term" value="P:mitochondrial ADP transmembrane transport"/>
    <property type="evidence" value="ECO:0007669"/>
    <property type="project" value="InterPro"/>
</dbReference>
<name>A0A915EC00_9BILA</name>
<sequence length="309" mass="33835">MSAFASTSYELNSQVIKGFAAGGIAGVITKTTVAPIDRVKLVLQLQSGPSTSTSTSLCQKEYKGIVDCFRRLCAEQGVRSLWRGNCATVVKCFPSNALNLAFRDFYRAIFLGTIDFKGQPKKFALGNLMAGGAAGATALCFLYPLDFARTRLAVDATKAGGQRFRGMIHCFSTIRATEGVSGLYRGFSASLQFTMVSRAVFFGIFDTARAWMADQKNARELSFLLNWCLAQTSVICSSIICYPMDTVRRRLMMQSGNKVKDYANSIDCWTKILKNEGAAALYKGALSNSLRCTSGAMILAVYYEMIKYI</sequence>
<accession>A0A915EC00</accession>
<dbReference type="GO" id="GO:1901029">
    <property type="term" value="P:negative regulation of mitochondrial outer membrane permeabilization involved in apoptotic signaling pathway"/>
    <property type="evidence" value="ECO:0007669"/>
    <property type="project" value="TreeGrafter"/>
</dbReference>
<dbReference type="AlphaFoldDB" id="A0A915EC00"/>
<dbReference type="PROSITE" id="PS50920">
    <property type="entry name" value="SOLCAR"/>
    <property type="match status" value="3"/>
</dbReference>
<dbReference type="SUPFAM" id="SSF103506">
    <property type="entry name" value="Mitochondrial carrier"/>
    <property type="match status" value="1"/>
</dbReference>
<keyword evidence="3 9" id="KW-0813">Transport</keyword>
<comment type="similarity">
    <text evidence="2 9">Belongs to the mitochondrial carrier (TC 2.A.29) family.</text>
</comment>
<evidence type="ECO:0000256" key="5">
    <source>
        <dbReference type="ARBA" id="ARBA00022737"/>
    </source>
</evidence>
<evidence type="ECO:0000256" key="6">
    <source>
        <dbReference type="ARBA" id="ARBA00022989"/>
    </source>
</evidence>
<dbReference type="InterPro" id="IPR002067">
    <property type="entry name" value="MCP"/>
</dbReference>
<reference evidence="12" key="1">
    <citation type="submission" date="2022-11" db="UniProtKB">
        <authorList>
            <consortium name="WormBaseParasite"/>
        </authorList>
    </citation>
    <scope>IDENTIFICATION</scope>
</reference>
<comment type="function">
    <text evidence="10">Catalyzes the exchange of ADP and ATP across the membrane.</text>
</comment>
<protein>
    <recommendedName>
        <fullName evidence="10">ADP/ATP translocase</fullName>
    </recommendedName>
    <alternativeName>
        <fullName evidence="10">ADP,ATP carrier protein</fullName>
    </alternativeName>
</protein>
<feature type="repeat" description="Solcar" evidence="8">
    <location>
        <begin position="13"/>
        <end position="109"/>
    </location>
</feature>
<keyword evidence="6 10" id="KW-1133">Transmembrane helix</keyword>
<evidence type="ECO:0000313" key="11">
    <source>
        <dbReference type="Proteomes" id="UP000887574"/>
    </source>
</evidence>
<dbReference type="GO" id="GO:0005471">
    <property type="term" value="F:ATP:ADP antiporter activity"/>
    <property type="evidence" value="ECO:0007669"/>
    <property type="project" value="UniProtKB-UniRule"/>
</dbReference>
<proteinExistence type="inferred from homology"/>
<dbReference type="WBParaSite" id="jg4549">
    <property type="protein sequence ID" value="jg4549"/>
    <property type="gene ID" value="jg4549"/>
</dbReference>
<evidence type="ECO:0000256" key="2">
    <source>
        <dbReference type="ARBA" id="ARBA00006375"/>
    </source>
</evidence>
<keyword evidence="11" id="KW-1185">Reference proteome</keyword>
<evidence type="ECO:0000313" key="12">
    <source>
        <dbReference type="WBParaSite" id="jg4549"/>
    </source>
</evidence>
<evidence type="ECO:0000256" key="1">
    <source>
        <dbReference type="ARBA" id="ARBA00004141"/>
    </source>
</evidence>
<dbReference type="PRINTS" id="PR00927">
    <property type="entry name" value="ADPTRNSLCASE"/>
</dbReference>
<keyword evidence="5" id="KW-0677">Repeat</keyword>
<evidence type="ECO:0000256" key="4">
    <source>
        <dbReference type="ARBA" id="ARBA00022692"/>
    </source>
</evidence>
<dbReference type="InterPro" id="IPR018108">
    <property type="entry name" value="MCP_transmembrane"/>
</dbReference>
<dbReference type="GO" id="GO:1990544">
    <property type="term" value="P:mitochondrial ATP transmembrane transport"/>
    <property type="evidence" value="ECO:0007669"/>
    <property type="project" value="InterPro"/>
</dbReference>
<dbReference type="Gene3D" id="1.50.40.10">
    <property type="entry name" value="Mitochondrial carrier domain"/>
    <property type="match status" value="1"/>
</dbReference>
<evidence type="ECO:0000256" key="3">
    <source>
        <dbReference type="ARBA" id="ARBA00022448"/>
    </source>
</evidence>
<dbReference type="GO" id="GO:0005743">
    <property type="term" value="C:mitochondrial inner membrane"/>
    <property type="evidence" value="ECO:0007669"/>
    <property type="project" value="InterPro"/>
</dbReference>
<evidence type="ECO:0000256" key="8">
    <source>
        <dbReference type="PROSITE-ProRule" id="PRU00282"/>
    </source>
</evidence>
<dbReference type="InterPro" id="IPR023395">
    <property type="entry name" value="MCP_dom_sf"/>
</dbReference>